<keyword evidence="2" id="KW-1185">Reference proteome</keyword>
<gene>
    <name evidence="1" type="ORF">H8R25_08015</name>
</gene>
<accession>A0A923N077</accession>
<organism evidence="1 2">
    <name type="scientific">Flavobacterium muglaense</name>
    <dbReference type="NCBI Taxonomy" id="2764716"/>
    <lineage>
        <taxon>Bacteria</taxon>
        <taxon>Pseudomonadati</taxon>
        <taxon>Bacteroidota</taxon>
        <taxon>Flavobacteriia</taxon>
        <taxon>Flavobacteriales</taxon>
        <taxon>Flavobacteriaceae</taxon>
        <taxon>Flavobacterium</taxon>
    </lineage>
</organism>
<evidence type="ECO:0008006" key="3">
    <source>
        <dbReference type="Google" id="ProtNLM"/>
    </source>
</evidence>
<dbReference type="RefSeq" id="WP_187018047.1">
    <property type="nucleotide sequence ID" value="NZ_JACRUK010000015.1"/>
</dbReference>
<dbReference type="PROSITE" id="PS51257">
    <property type="entry name" value="PROKAR_LIPOPROTEIN"/>
    <property type="match status" value="1"/>
</dbReference>
<name>A0A923N077_9FLAO</name>
<comment type="caution">
    <text evidence="1">The sequence shown here is derived from an EMBL/GenBank/DDBJ whole genome shotgun (WGS) entry which is preliminary data.</text>
</comment>
<evidence type="ECO:0000313" key="1">
    <source>
        <dbReference type="EMBL" id="MBC5844380.1"/>
    </source>
</evidence>
<proteinExistence type="predicted"/>
<sequence>MKQHYILLFLSFILFSCSSDSTENSGEKEAGTYSYSFFANKKLVLSTYDSSYIQYGLVETGTNLVFEYRYDAVDKPEIADDEYGETIKFEINPTLSSFSYSGTELSQINLVFTKYCYCFFPKTSLKEKVPTGTLTGKKLSTTNWEITADLTFYGDEKKTFKQQFILKQ</sequence>
<dbReference type="Proteomes" id="UP000641454">
    <property type="component" value="Unassembled WGS sequence"/>
</dbReference>
<evidence type="ECO:0000313" key="2">
    <source>
        <dbReference type="Proteomes" id="UP000641454"/>
    </source>
</evidence>
<dbReference type="AlphaFoldDB" id="A0A923N077"/>
<protein>
    <recommendedName>
        <fullName evidence="3">Lipoprotein</fullName>
    </recommendedName>
</protein>
<dbReference type="EMBL" id="JACRUL010000014">
    <property type="protein sequence ID" value="MBC5844380.1"/>
    <property type="molecule type" value="Genomic_DNA"/>
</dbReference>
<reference evidence="1 2" key="1">
    <citation type="submission" date="2020-08" db="EMBL/GenBank/DDBJ databases">
        <title>Description of novel Flavobacterium F-392 isolate.</title>
        <authorList>
            <person name="Saticioglu I.B."/>
            <person name="Duman M."/>
            <person name="Altun S."/>
        </authorList>
    </citation>
    <scope>NUCLEOTIDE SEQUENCE [LARGE SCALE GENOMIC DNA]</scope>
    <source>
        <strain evidence="1 2">F-392</strain>
    </source>
</reference>